<reference evidence="2 3" key="1">
    <citation type="submission" date="2019-12" db="EMBL/GenBank/DDBJ databases">
        <title>Microbes associate with the intestines of laboratory mice.</title>
        <authorList>
            <person name="Navarre W."/>
            <person name="Wong E."/>
        </authorList>
    </citation>
    <scope>NUCLEOTIDE SEQUENCE [LARGE SCALE GENOMIC DNA]</scope>
    <source>
        <strain evidence="2 3">NM51_B2-22</strain>
    </source>
</reference>
<accession>A0A7X3GA33</accession>
<dbReference type="Proteomes" id="UP000461595">
    <property type="component" value="Unassembled WGS sequence"/>
</dbReference>
<evidence type="ECO:0000313" key="2">
    <source>
        <dbReference type="EMBL" id="MVX58984.1"/>
    </source>
</evidence>
<feature type="transmembrane region" description="Helical" evidence="1">
    <location>
        <begin position="35"/>
        <end position="53"/>
    </location>
</feature>
<feature type="transmembrane region" description="Helical" evidence="1">
    <location>
        <begin position="12"/>
        <end position="29"/>
    </location>
</feature>
<dbReference type="EMBL" id="WSRS01000035">
    <property type="protein sequence ID" value="MVX58984.1"/>
    <property type="molecule type" value="Genomic_DNA"/>
</dbReference>
<comment type="caution">
    <text evidence="2">The sequence shown here is derived from an EMBL/GenBank/DDBJ whole genome shotgun (WGS) entry which is preliminary data.</text>
</comment>
<evidence type="ECO:0000256" key="1">
    <source>
        <dbReference type="SAM" id="Phobius"/>
    </source>
</evidence>
<proteinExistence type="predicted"/>
<dbReference type="AlphaFoldDB" id="A0A7X3GA33"/>
<keyword evidence="1" id="KW-0812">Transmembrane</keyword>
<organism evidence="2 3">
    <name type="scientific">Streptococcus danieliae</name>
    <dbReference type="NCBI Taxonomy" id="747656"/>
    <lineage>
        <taxon>Bacteria</taxon>
        <taxon>Bacillati</taxon>
        <taxon>Bacillota</taxon>
        <taxon>Bacilli</taxon>
        <taxon>Lactobacillales</taxon>
        <taxon>Streptococcaceae</taxon>
        <taxon>Streptococcus</taxon>
    </lineage>
</organism>
<keyword evidence="1" id="KW-0472">Membrane</keyword>
<gene>
    <name evidence="2" type="ORF">E5983_04905</name>
</gene>
<evidence type="ECO:0000313" key="3">
    <source>
        <dbReference type="Proteomes" id="UP000461595"/>
    </source>
</evidence>
<sequence length="65" mass="6887">MKNAKDSSLRRLQSAFLAIVSLGILALVLGQAKPLASTILVAMIILVAATNLIQLRKLANEADQS</sequence>
<keyword evidence="1" id="KW-1133">Transmembrane helix</keyword>
<dbReference type="RefSeq" id="WP_160332790.1">
    <property type="nucleotide sequence ID" value="NZ_WSRS01000035.1"/>
</dbReference>
<protein>
    <submittedName>
        <fullName evidence="2">Uncharacterized protein</fullName>
    </submittedName>
</protein>
<name>A0A7X3GA33_9STRE</name>